<dbReference type="Proteomes" id="UP001189429">
    <property type="component" value="Unassembled WGS sequence"/>
</dbReference>
<feature type="non-terminal residue" evidence="2">
    <location>
        <position position="470"/>
    </location>
</feature>
<feature type="transmembrane region" description="Helical" evidence="1">
    <location>
        <begin position="12"/>
        <end position="31"/>
    </location>
</feature>
<keyword evidence="1" id="KW-0812">Transmembrane</keyword>
<proteinExistence type="predicted"/>
<protein>
    <submittedName>
        <fullName evidence="2">Uncharacterized protein</fullName>
    </submittedName>
</protein>
<comment type="caution">
    <text evidence="2">The sequence shown here is derived from an EMBL/GenBank/DDBJ whole genome shotgun (WGS) entry which is preliminary data.</text>
</comment>
<evidence type="ECO:0000313" key="3">
    <source>
        <dbReference type="Proteomes" id="UP001189429"/>
    </source>
</evidence>
<feature type="transmembrane region" description="Helical" evidence="1">
    <location>
        <begin position="221"/>
        <end position="244"/>
    </location>
</feature>
<keyword evidence="3" id="KW-1185">Reference proteome</keyword>
<name>A0ABN9T6X9_9DINO</name>
<accession>A0ABN9T6X9</accession>
<keyword evidence="1" id="KW-1133">Transmembrane helix</keyword>
<organism evidence="2 3">
    <name type="scientific">Prorocentrum cordatum</name>
    <dbReference type="NCBI Taxonomy" id="2364126"/>
    <lineage>
        <taxon>Eukaryota</taxon>
        <taxon>Sar</taxon>
        <taxon>Alveolata</taxon>
        <taxon>Dinophyceae</taxon>
        <taxon>Prorocentrales</taxon>
        <taxon>Prorocentraceae</taxon>
        <taxon>Prorocentrum</taxon>
    </lineage>
</organism>
<gene>
    <name evidence="2" type="ORF">PCOR1329_LOCUS36178</name>
</gene>
<reference evidence="2" key="1">
    <citation type="submission" date="2023-10" db="EMBL/GenBank/DDBJ databases">
        <authorList>
            <person name="Chen Y."/>
            <person name="Shah S."/>
            <person name="Dougan E. K."/>
            <person name="Thang M."/>
            <person name="Chan C."/>
        </authorList>
    </citation>
    <scope>NUCLEOTIDE SEQUENCE [LARGE SCALE GENOMIC DNA]</scope>
</reference>
<dbReference type="EMBL" id="CAUYUJ010014405">
    <property type="protein sequence ID" value="CAK0840836.1"/>
    <property type="molecule type" value="Genomic_DNA"/>
</dbReference>
<evidence type="ECO:0000256" key="1">
    <source>
        <dbReference type="SAM" id="Phobius"/>
    </source>
</evidence>
<keyword evidence="1" id="KW-0472">Membrane</keyword>
<evidence type="ECO:0000313" key="2">
    <source>
        <dbReference type="EMBL" id="CAK0840836.1"/>
    </source>
</evidence>
<sequence length="470" mass="51055">MSLDFRVEFNLTAIAFTWFWVFVSYIMQLVYTMRLLWILQPEKKGVDPDDGVGESWLPANWKLPTRFQHVLYVVTPPTQLKPGLNDIVREIKEGTVEPAFRLKDDPTPDDVDKVVEALDGAFKWFKDQSMSSDSLHKVQALESEYTDKKNKWKAAKKRDPEFVKVAQTCIKGLEVVTQAEGFASGNGADLSDGDNSGADAGYPMQRQAPPLFKQTKHIQPYLTVLSLTAVLMFSWVFLLIGNIVDCATGEQSTLTAPHWSRPPMTRMSYVPHDLGTPIGFPHPASSIPYFPEQMRWHEEKRIPGMDTIFHASGHANDGRRLQASTYDRATAQAQAKGFREAMESVMELLPGEGGGARGAEAVLPAPEKISWPGLFEPRLLACGPPGQDGGGVVAALTQRGFGAAARLGAASAAETFRLTGLSHLPPLVGASWGADGLTLVSSLGDLLACPGQRPAAGASWTCGPAPDAPA</sequence>